<keyword evidence="2" id="KW-1185">Reference proteome</keyword>
<dbReference type="HOGENOM" id="CLU_3050969_0_0_1"/>
<evidence type="ECO:0000313" key="1">
    <source>
        <dbReference type="EMBL" id="KIK96335.1"/>
    </source>
</evidence>
<gene>
    <name evidence="1" type="ORF">PAXRUDRAFT_826046</name>
</gene>
<accession>A0A0D0EA39</accession>
<protein>
    <submittedName>
        <fullName evidence="1">Uncharacterized protein</fullName>
    </submittedName>
</protein>
<name>A0A0D0EA39_9AGAM</name>
<reference evidence="2" key="2">
    <citation type="submission" date="2015-01" db="EMBL/GenBank/DDBJ databases">
        <title>Evolutionary Origins and Diversification of the Mycorrhizal Mutualists.</title>
        <authorList>
            <consortium name="DOE Joint Genome Institute"/>
            <consortium name="Mycorrhizal Genomics Consortium"/>
            <person name="Kohler A."/>
            <person name="Kuo A."/>
            <person name="Nagy L.G."/>
            <person name="Floudas D."/>
            <person name="Copeland A."/>
            <person name="Barry K.W."/>
            <person name="Cichocki N."/>
            <person name="Veneault-Fourrey C."/>
            <person name="LaButti K."/>
            <person name="Lindquist E.A."/>
            <person name="Lipzen A."/>
            <person name="Lundell T."/>
            <person name="Morin E."/>
            <person name="Murat C."/>
            <person name="Riley R."/>
            <person name="Ohm R."/>
            <person name="Sun H."/>
            <person name="Tunlid A."/>
            <person name="Henrissat B."/>
            <person name="Grigoriev I.V."/>
            <person name="Hibbett D.S."/>
            <person name="Martin F."/>
        </authorList>
    </citation>
    <scope>NUCLEOTIDE SEQUENCE [LARGE SCALE GENOMIC DNA]</scope>
    <source>
        <strain evidence="2">Ve08.2h10</strain>
    </source>
</reference>
<reference evidence="1 2" key="1">
    <citation type="submission" date="2014-04" db="EMBL/GenBank/DDBJ databases">
        <authorList>
            <consortium name="DOE Joint Genome Institute"/>
            <person name="Kuo A."/>
            <person name="Kohler A."/>
            <person name="Jargeat P."/>
            <person name="Nagy L.G."/>
            <person name="Floudas D."/>
            <person name="Copeland A."/>
            <person name="Barry K.W."/>
            <person name="Cichocki N."/>
            <person name="Veneault-Fourrey C."/>
            <person name="LaButti K."/>
            <person name="Lindquist E.A."/>
            <person name="Lipzen A."/>
            <person name="Lundell T."/>
            <person name="Morin E."/>
            <person name="Murat C."/>
            <person name="Sun H."/>
            <person name="Tunlid A."/>
            <person name="Henrissat B."/>
            <person name="Grigoriev I.V."/>
            <person name="Hibbett D.S."/>
            <person name="Martin F."/>
            <person name="Nordberg H.P."/>
            <person name="Cantor M.N."/>
            <person name="Hua S.X."/>
        </authorList>
    </citation>
    <scope>NUCLEOTIDE SEQUENCE [LARGE SCALE GENOMIC DNA]</scope>
    <source>
        <strain evidence="1 2">Ve08.2h10</strain>
    </source>
</reference>
<dbReference type="InParanoid" id="A0A0D0EA39"/>
<dbReference type="AlphaFoldDB" id="A0A0D0EA39"/>
<evidence type="ECO:0000313" key="2">
    <source>
        <dbReference type="Proteomes" id="UP000054538"/>
    </source>
</evidence>
<dbReference type="Proteomes" id="UP000054538">
    <property type="component" value="Unassembled WGS sequence"/>
</dbReference>
<dbReference type="EMBL" id="KN824991">
    <property type="protein sequence ID" value="KIK96335.1"/>
    <property type="molecule type" value="Genomic_DNA"/>
</dbReference>
<proteinExistence type="predicted"/>
<organism evidence="1 2">
    <name type="scientific">Paxillus rubicundulus Ve08.2h10</name>
    <dbReference type="NCBI Taxonomy" id="930991"/>
    <lineage>
        <taxon>Eukaryota</taxon>
        <taxon>Fungi</taxon>
        <taxon>Dikarya</taxon>
        <taxon>Basidiomycota</taxon>
        <taxon>Agaricomycotina</taxon>
        <taxon>Agaricomycetes</taxon>
        <taxon>Agaricomycetidae</taxon>
        <taxon>Boletales</taxon>
        <taxon>Paxilineae</taxon>
        <taxon>Paxillaceae</taxon>
        <taxon>Paxillus</taxon>
    </lineage>
</organism>
<sequence length="54" mass="6014">MANFSFPHAYECTCACRIVYMELHVSPSSKASGKRDTALHDIVRHYNGTAQGKI</sequence>